<dbReference type="Ensembl" id="ENSCLMT00005000343.1">
    <property type="protein sequence ID" value="ENSCLMP00005000328.1"/>
    <property type="gene ID" value="ENSCLMG00005000251.1"/>
</dbReference>
<feature type="compositionally biased region" description="Basic and acidic residues" evidence="1">
    <location>
        <begin position="232"/>
        <end position="251"/>
    </location>
</feature>
<feature type="region of interest" description="Disordered" evidence="1">
    <location>
        <begin position="1"/>
        <end position="253"/>
    </location>
</feature>
<dbReference type="GO" id="GO:0000792">
    <property type="term" value="C:heterochromatin"/>
    <property type="evidence" value="ECO:0007669"/>
    <property type="project" value="TreeGrafter"/>
</dbReference>
<feature type="domain" description="TASOR PIN" evidence="3">
    <location>
        <begin position="668"/>
        <end position="809"/>
    </location>
</feature>
<dbReference type="GO" id="GO:0097355">
    <property type="term" value="P:protein localization to heterochromatin"/>
    <property type="evidence" value="ECO:0007669"/>
    <property type="project" value="TreeGrafter"/>
</dbReference>
<feature type="compositionally biased region" description="Acidic residues" evidence="1">
    <location>
        <begin position="222"/>
        <end position="231"/>
    </location>
</feature>
<feature type="compositionally biased region" description="Low complexity" evidence="1">
    <location>
        <begin position="1005"/>
        <end position="1022"/>
    </location>
</feature>
<name>A0A8C2W897_CYCLU</name>
<feature type="region of interest" description="Disordered" evidence="1">
    <location>
        <begin position="962"/>
        <end position="1146"/>
    </location>
</feature>
<dbReference type="PANTHER" id="PTHR16207">
    <property type="entry name" value="SET DOMAIN-CONTAINING PROTEIN"/>
    <property type="match status" value="1"/>
</dbReference>
<feature type="compositionally biased region" description="Polar residues" evidence="1">
    <location>
        <begin position="1113"/>
        <end position="1131"/>
    </location>
</feature>
<evidence type="ECO:0000259" key="2">
    <source>
        <dbReference type="Pfam" id="PF23314"/>
    </source>
</evidence>
<accession>A0A8C2W897</accession>
<feature type="domain" description="TASOR alpha/beta" evidence="2">
    <location>
        <begin position="570"/>
        <end position="664"/>
    </location>
</feature>
<dbReference type="AlphaFoldDB" id="A0A8C2W897"/>
<organism evidence="4 5">
    <name type="scientific">Cyclopterus lumpus</name>
    <name type="common">Lumpsucker</name>
    <dbReference type="NCBI Taxonomy" id="8103"/>
    <lineage>
        <taxon>Eukaryota</taxon>
        <taxon>Metazoa</taxon>
        <taxon>Chordata</taxon>
        <taxon>Craniata</taxon>
        <taxon>Vertebrata</taxon>
        <taxon>Euteleostomi</taxon>
        <taxon>Actinopterygii</taxon>
        <taxon>Neopterygii</taxon>
        <taxon>Teleostei</taxon>
        <taxon>Neoteleostei</taxon>
        <taxon>Acanthomorphata</taxon>
        <taxon>Eupercaria</taxon>
        <taxon>Perciformes</taxon>
        <taxon>Cottioidei</taxon>
        <taxon>Cottales</taxon>
        <taxon>Cyclopteridae</taxon>
        <taxon>Cyclopterus</taxon>
    </lineage>
</organism>
<feature type="region of interest" description="Disordered" evidence="1">
    <location>
        <begin position="917"/>
        <end position="940"/>
    </location>
</feature>
<feature type="compositionally biased region" description="Pro residues" evidence="1">
    <location>
        <begin position="13"/>
        <end position="88"/>
    </location>
</feature>
<dbReference type="PRINTS" id="PR01217">
    <property type="entry name" value="PRICHEXTENSN"/>
</dbReference>
<evidence type="ECO:0000256" key="1">
    <source>
        <dbReference type="SAM" id="MobiDB-lite"/>
    </source>
</evidence>
<dbReference type="Pfam" id="PF24630">
    <property type="entry name" value="PIN_TASOR"/>
    <property type="match status" value="1"/>
</dbReference>
<reference evidence="4" key="2">
    <citation type="submission" date="2025-09" db="UniProtKB">
        <authorList>
            <consortium name="Ensembl"/>
        </authorList>
    </citation>
    <scope>IDENTIFICATION</scope>
</reference>
<feature type="compositionally biased region" description="Basic and acidic residues" evidence="1">
    <location>
        <begin position="111"/>
        <end position="123"/>
    </location>
</feature>
<evidence type="ECO:0000259" key="3">
    <source>
        <dbReference type="Pfam" id="PF24630"/>
    </source>
</evidence>
<sequence length="1278" mass="138142">MAPSSATAAKPPRMSPAPSPPCSPLPCPSQCPSPDPSPPPSPSQCPSPEPSPPPSPSQCPSPEPSPAPSPSHCPSPLPAPPRFPPLCPVAPLGRPLFPPGCRSAEPNELTSFDKRHSGAHEEQVAPTVSLLRVNLRIPPKDMEEKPQGKEKKNETPFACASVQPSVPPAPERRLSPSPPPPPTEGEKEDAATETGELREVQADILVQETETQPVQRVQNRGEEEEEEEEEKVEMTHVVARDGQQKAEEKEPVGGSLFSPSIFLPPSRLDNVVDKHLSNFSSEMQLLLQEQSVHYNFPQSPHSTSNKETSPQAIPRTPMSQFSQYVTFYNPCPPVQDYVSSLQYGIDSMLTEFDDSWPSHKPGAGRADVDSALASSVSDFVSSIRAGNVEPCRGDDGLCGEQAAAGVGRQPHAITKQVPDATNTACSSVSTSKSGSVYKPTNTSVLVPPLNKSPQQSHASETSRAVTRNNKTQDGSSSRTVRGTAGVDGGSGLAGTHSKETLPRFTGVSTPSTEPSHHRERVSSSASESVPVSAAAACPAPPGAALSSLISQLHPEVFNNLVEIFKDVKRSSTQFYFHGNEAGDQVHKDVKEYLLKQGNTEQSPGVFLNQDNSADRLLVIIKNKDIAGHIHKIPSLVSLKQHASVAFVGVDTLDDIRNNSCNKLFVSGGCIVSDDFVLKPDSITCDRLASLLRLLEQHSSLESVWRWKVHWQTHKKLKENARFSRDAVNLLDVLTAYQKRHIVEFLPYHHCDTMDNQSPPLDCLLELQALYTQYRHTVFLTEHNFEMYPAYSRSGIMVASVDKLLHNFSRLVGYHDIRHRQPIIDDMLSPKEHIRPLSSCDQSQPFLLQAGSALPTLPYPSDQLVPDASYKEVVTHHSDTDFEVLRLAISQLRAERQAQQHQQLNSQAELYINSLTNRSPAAGRTGSGHNEPGGSTESVKVTHDRKAVAVTLEMIHSALQVEEEGRQYGAETVGQKRGGSQEGGEEAGDPRDGTSLRLGRNGDPGNGKTSTSSSNQSNASVTGPATQTGSTSDGREKANQQGEPVFPKAAQHAAASYSTTECPVEGHRLRDTLSGQEQPIRGEGAPPGNSTASGTKTFTGGGGGLSPVPGQKWTFPNSVPQTQPALTGNQGDEGTLEKEMTQGPSGSCEPRLQLYNHKGDKFSSTYLSNPNGWKAIAYARPGWTPDHLPYLKPGNHYLEFKANSTVVFIGMAPANGRGPKKVACGVTCYNHKKGPWCEVQSHDGSRICILGVPLPIIWTPQMEEGLPGPNARKEPELPD</sequence>
<dbReference type="GO" id="GO:0005654">
    <property type="term" value="C:nucleoplasm"/>
    <property type="evidence" value="ECO:0007669"/>
    <property type="project" value="TreeGrafter"/>
</dbReference>
<dbReference type="GO" id="GO:0003682">
    <property type="term" value="F:chromatin binding"/>
    <property type="evidence" value="ECO:0007669"/>
    <property type="project" value="TreeGrafter"/>
</dbReference>
<evidence type="ECO:0000313" key="5">
    <source>
        <dbReference type="Proteomes" id="UP000694565"/>
    </source>
</evidence>
<dbReference type="GO" id="GO:0045814">
    <property type="term" value="P:negative regulation of gene expression, epigenetic"/>
    <property type="evidence" value="ECO:0007669"/>
    <property type="project" value="InterPro"/>
</dbReference>
<feature type="compositionally biased region" description="Polar residues" evidence="1">
    <location>
        <begin position="208"/>
        <end position="218"/>
    </location>
</feature>
<feature type="compositionally biased region" description="Basic and acidic residues" evidence="1">
    <location>
        <begin position="138"/>
        <end position="154"/>
    </location>
</feature>
<dbReference type="Proteomes" id="UP000694565">
    <property type="component" value="Unplaced"/>
</dbReference>
<evidence type="ECO:0000313" key="4">
    <source>
        <dbReference type="Ensembl" id="ENSCLMP00005000328.1"/>
    </source>
</evidence>
<feature type="compositionally biased region" description="Low complexity" evidence="1">
    <location>
        <begin position="426"/>
        <end position="435"/>
    </location>
</feature>
<dbReference type="Pfam" id="PF23314">
    <property type="entry name" value="TASOR_alpha-beta"/>
    <property type="match status" value="1"/>
</dbReference>
<protein>
    <submittedName>
        <fullName evidence="4">Uncharacterized protein</fullName>
    </submittedName>
</protein>
<feature type="compositionally biased region" description="Polar residues" evidence="1">
    <location>
        <begin position="451"/>
        <end position="480"/>
    </location>
</feature>
<dbReference type="InterPro" id="IPR056243">
    <property type="entry name" value="TASOR_ab_dom"/>
</dbReference>
<dbReference type="InterPro" id="IPR056242">
    <property type="entry name" value="PIN_TASOR"/>
</dbReference>
<feature type="region of interest" description="Disordered" evidence="1">
    <location>
        <begin position="417"/>
        <end position="527"/>
    </location>
</feature>
<dbReference type="PANTHER" id="PTHR16207:SF1">
    <property type="entry name" value="PROTEIN TASOR"/>
    <property type="match status" value="1"/>
</dbReference>
<dbReference type="InterPro" id="IPR046432">
    <property type="entry name" value="TASOR"/>
</dbReference>
<feature type="compositionally biased region" description="Basic and acidic residues" evidence="1">
    <location>
        <begin position="184"/>
        <end position="201"/>
    </location>
</feature>
<dbReference type="CDD" id="cd22569">
    <property type="entry name" value="TASOR_PBD"/>
    <property type="match status" value="1"/>
</dbReference>
<reference evidence="4" key="1">
    <citation type="submission" date="2025-08" db="UniProtKB">
        <authorList>
            <consortium name="Ensembl"/>
        </authorList>
    </citation>
    <scope>IDENTIFICATION</scope>
</reference>
<keyword evidence="5" id="KW-1185">Reference proteome</keyword>
<proteinExistence type="predicted"/>
<dbReference type="GeneTree" id="ENSGT00530000063735"/>